<dbReference type="AlphaFoldDB" id="A0A382IZD0"/>
<accession>A0A382IZD0</accession>
<organism evidence="1">
    <name type="scientific">marine metagenome</name>
    <dbReference type="NCBI Taxonomy" id="408172"/>
    <lineage>
        <taxon>unclassified sequences</taxon>
        <taxon>metagenomes</taxon>
        <taxon>ecological metagenomes</taxon>
    </lineage>
</organism>
<protein>
    <submittedName>
        <fullName evidence="1">Uncharacterized protein</fullName>
    </submittedName>
</protein>
<evidence type="ECO:0000313" key="1">
    <source>
        <dbReference type="EMBL" id="SVC04193.1"/>
    </source>
</evidence>
<reference evidence="1" key="1">
    <citation type="submission" date="2018-05" db="EMBL/GenBank/DDBJ databases">
        <authorList>
            <person name="Lanie J.A."/>
            <person name="Ng W.-L."/>
            <person name="Kazmierczak K.M."/>
            <person name="Andrzejewski T.M."/>
            <person name="Davidsen T.M."/>
            <person name="Wayne K.J."/>
            <person name="Tettelin H."/>
            <person name="Glass J.I."/>
            <person name="Rusch D."/>
            <person name="Podicherti R."/>
            <person name="Tsui H.-C.T."/>
            <person name="Winkler M.E."/>
        </authorList>
    </citation>
    <scope>NUCLEOTIDE SEQUENCE</scope>
</reference>
<gene>
    <name evidence="1" type="ORF">METZ01_LOCUS257047</name>
</gene>
<sequence length="54" mass="6110">MNNAGLTTTYEEGEKGQFELFKRVEGYEGSYMKEGPGIPKFFTLKDVERKLSGT</sequence>
<proteinExistence type="predicted"/>
<dbReference type="EMBL" id="UINC01070214">
    <property type="protein sequence ID" value="SVC04193.1"/>
    <property type="molecule type" value="Genomic_DNA"/>
</dbReference>
<name>A0A382IZD0_9ZZZZ</name>